<comment type="caution">
    <text evidence="1">The sequence shown here is derived from an EMBL/GenBank/DDBJ whole genome shotgun (WGS) entry which is preliminary data.</text>
</comment>
<sequence length="175" mass="19249">NPAAYDSLFASYPALRLSLQPSLAGVLVPSAPAAGSVDPLMSDNSSSVSDLQLLDLKPLRERAFLKSVDPNSSLCRYEFPGAGVCRDPSCQDVHPNKLKEGVAPTGTSYPSPYSVGVLISTLSQPRPFLLSFHLSVTFHRSRYSRVHLQSHRRVRFRHHFEGPPRGDSQQSYCKP</sequence>
<dbReference type="OrthoDB" id="2747179at2759"/>
<evidence type="ECO:0000313" key="1">
    <source>
        <dbReference type="EMBL" id="TEB39774.1"/>
    </source>
</evidence>
<protein>
    <submittedName>
        <fullName evidence="1">Uncharacterized protein</fullName>
    </submittedName>
</protein>
<name>A0A4Y7U0I3_COPMI</name>
<dbReference type="AlphaFoldDB" id="A0A4Y7U0I3"/>
<keyword evidence="2" id="KW-1185">Reference proteome</keyword>
<organism evidence="1 2">
    <name type="scientific">Coprinellus micaceus</name>
    <name type="common">Glistening ink-cap mushroom</name>
    <name type="synonym">Coprinus micaceus</name>
    <dbReference type="NCBI Taxonomy" id="71717"/>
    <lineage>
        <taxon>Eukaryota</taxon>
        <taxon>Fungi</taxon>
        <taxon>Dikarya</taxon>
        <taxon>Basidiomycota</taxon>
        <taxon>Agaricomycotina</taxon>
        <taxon>Agaricomycetes</taxon>
        <taxon>Agaricomycetidae</taxon>
        <taxon>Agaricales</taxon>
        <taxon>Agaricineae</taxon>
        <taxon>Psathyrellaceae</taxon>
        <taxon>Coprinellus</taxon>
    </lineage>
</organism>
<accession>A0A4Y7U0I3</accession>
<dbReference type="Proteomes" id="UP000298030">
    <property type="component" value="Unassembled WGS sequence"/>
</dbReference>
<reference evidence="1 2" key="1">
    <citation type="journal article" date="2019" name="Nat. Ecol. Evol.">
        <title>Megaphylogeny resolves global patterns of mushroom evolution.</title>
        <authorList>
            <person name="Varga T."/>
            <person name="Krizsan K."/>
            <person name="Foldi C."/>
            <person name="Dima B."/>
            <person name="Sanchez-Garcia M."/>
            <person name="Sanchez-Ramirez S."/>
            <person name="Szollosi G.J."/>
            <person name="Szarkandi J.G."/>
            <person name="Papp V."/>
            <person name="Albert L."/>
            <person name="Andreopoulos W."/>
            <person name="Angelini C."/>
            <person name="Antonin V."/>
            <person name="Barry K.W."/>
            <person name="Bougher N.L."/>
            <person name="Buchanan P."/>
            <person name="Buyck B."/>
            <person name="Bense V."/>
            <person name="Catcheside P."/>
            <person name="Chovatia M."/>
            <person name="Cooper J."/>
            <person name="Damon W."/>
            <person name="Desjardin D."/>
            <person name="Finy P."/>
            <person name="Geml J."/>
            <person name="Haridas S."/>
            <person name="Hughes K."/>
            <person name="Justo A."/>
            <person name="Karasinski D."/>
            <person name="Kautmanova I."/>
            <person name="Kiss B."/>
            <person name="Kocsube S."/>
            <person name="Kotiranta H."/>
            <person name="LaButti K.M."/>
            <person name="Lechner B.E."/>
            <person name="Liimatainen K."/>
            <person name="Lipzen A."/>
            <person name="Lukacs Z."/>
            <person name="Mihaltcheva S."/>
            <person name="Morgado L.N."/>
            <person name="Niskanen T."/>
            <person name="Noordeloos M.E."/>
            <person name="Ohm R.A."/>
            <person name="Ortiz-Santana B."/>
            <person name="Ovrebo C."/>
            <person name="Racz N."/>
            <person name="Riley R."/>
            <person name="Savchenko A."/>
            <person name="Shiryaev A."/>
            <person name="Soop K."/>
            <person name="Spirin V."/>
            <person name="Szebenyi C."/>
            <person name="Tomsovsky M."/>
            <person name="Tulloss R.E."/>
            <person name="Uehling J."/>
            <person name="Grigoriev I.V."/>
            <person name="Vagvolgyi C."/>
            <person name="Papp T."/>
            <person name="Martin F.M."/>
            <person name="Miettinen O."/>
            <person name="Hibbett D.S."/>
            <person name="Nagy L.G."/>
        </authorList>
    </citation>
    <scope>NUCLEOTIDE SEQUENCE [LARGE SCALE GENOMIC DNA]</scope>
    <source>
        <strain evidence="1 2">FP101781</strain>
    </source>
</reference>
<feature type="non-terminal residue" evidence="1">
    <location>
        <position position="1"/>
    </location>
</feature>
<evidence type="ECO:0000313" key="2">
    <source>
        <dbReference type="Proteomes" id="UP000298030"/>
    </source>
</evidence>
<proteinExistence type="predicted"/>
<dbReference type="EMBL" id="QPFP01000001">
    <property type="protein sequence ID" value="TEB39774.1"/>
    <property type="molecule type" value="Genomic_DNA"/>
</dbReference>
<gene>
    <name evidence="1" type="ORF">FA13DRAFT_1723984</name>
</gene>